<protein>
    <submittedName>
        <fullName evidence="2">Uncharacterized protein</fullName>
    </submittedName>
</protein>
<proteinExistence type="predicted"/>
<organism evidence="2 3">
    <name type="scientific">Ascobolus immersus RN42</name>
    <dbReference type="NCBI Taxonomy" id="1160509"/>
    <lineage>
        <taxon>Eukaryota</taxon>
        <taxon>Fungi</taxon>
        <taxon>Dikarya</taxon>
        <taxon>Ascomycota</taxon>
        <taxon>Pezizomycotina</taxon>
        <taxon>Pezizomycetes</taxon>
        <taxon>Pezizales</taxon>
        <taxon>Ascobolaceae</taxon>
        <taxon>Ascobolus</taxon>
    </lineage>
</organism>
<sequence length="111" mass="12603">MPSRAEVTQYKPHHCAEAIAVPEAPAAPKAQDLFGIKPHKPHMVHGESRGYCCRGRHTLSQVQYPTPQTDIRAQAAPEHKLHPNEPNDQNELNKLNEPYNLNELYKSNKLY</sequence>
<evidence type="ECO:0000256" key="1">
    <source>
        <dbReference type="SAM" id="MobiDB-lite"/>
    </source>
</evidence>
<accession>A0A3N4HKG4</accession>
<reference evidence="2 3" key="1">
    <citation type="journal article" date="2018" name="Nat. Ecol. Evol.">
        <title>Pezizomycetes genomes reveal the molecular basis of ectomycorrhizal truffle lifestyle.</title>
        <authorList>
            <person name="Murat C."/>
            <person name="Payen T."/>
            <person name="Noel B."/>
            <person name="Kuo A."/>
            <person name="Morin E."/>
            <person name="Chen J."/>
            <person name="Kohler A."/>
            <person name="Krizsan K."/>
            <person name="Balestrini R."/>
            <person name="Da Silva C."/>
            <person name="Montanini B."/>
            <person name="Hainaut M."/>
            <person name="Levati E."/>
            <person name="Barry K.W."/>
            <person name="Belfiori B."/>
            <person name="Cichocki N."/>
            <person name="Clum A."/>
            <person name="Dockter R.B."/>
            <person name="Fauchery L."/>
            <person name="Guy J."/>
            <person name="Iotti M."/>
            <person name="Le Tacon F."/>
            <person name="Lindquist E.A."/>
            <person name="Lipzen A."/>
            <person name="Malagnac F."/>
            <person name="Mello A."/>
            <person name="Molinier V."/>
            <person name="Miyauchi S."/>
            <person name="Poulain J."/>
            <person name="Riccioni C."/>
            <person name="Rubini A."/>
            <person name="Sitrit Y."/>
            <person name="Splivallo R."/>
            <person name="Traeger S."/>
            <person name="Wang M."/>
            <person name="Zifcakova L."/>
            <person name="Wipf D."/>
            <person name="Zambonelli A."/>
            <person name="Paolocci F."/>
            <person name="Nowrousian M."/>
            <person name="Ottonello S."/>
            <person name="Baldrian P."/>
            <person name="Spatafora J.W."/>
            <person name="Henrissat B."/>
            <person name="Nagy L.G."/>
            <person name="Aury J.M."/>
            <person name="Wincker P."/>
            <person name="Grigoriev I.V."/>
            <person name="Bonfante P."/>
            <person name="Martin F.M."/>
        </authorList>
    </citation>
    <scope>NUCLEOTIDE SEQUENCE [LARGE SCALE GENOMIC DNA]</scope>
    <source>
        <strain evidence="2 3">RN42</strain>
    </source>
</reference>
<dbReference type="EMBL" id="ML119794">
    <property type="protein sequence ID" value="RPA74299.1"/>
    <property type="molecule type" value="Genomic_DNA"/>
</dbReference>
<evidence type="ECO:0000313" key="2">
    <source>
        <dbReference type="EMBL" id="RPA74299.1"/>
    </source>
</evidence>
<dbReference type="AlphaFoldDB" id="A0A3N4HKG4"/>
<feature type="region of interest" description="Disordered" evidence="1">
    <location>
        <begin position="75"/>
        <end position="100"/>
    </location>
</feature>
<dbReference type="Proteomes" id="UP000275078">
    <property type="component" value="Unassembled WGS sequence"/>
</dbReference>
<gene>
    <name evidence="2" type="ORF">BJ508DRAFT_333196</name>
</gene>
<keyword evidence="3" id="KW-1185">Reference proteome</keyword>
<evidence type="ECO:0000313" key="3">
    <source>
        <dbReference type="Proteomes" id="UP000275078"/>
    </source>
</evidence>
<name>A0A3N4HKG4_ASCIM</name>